<dbReference type="SUPFAM" id="SSF47031">
    <property type="entry name" value="Second domain of FERM"/>
    <property type="match status" value="1"/>
</dbReference>
<gene>
    <name evidence="3" type="ORF">ANCCEY_11684</name>
</gene>
<evidence type="ECO:0000313" key="4">
    <source>
        <dbReference type="Proteomes" id="UP000054495"/>
    </source>
</evidence>
<dbReference type="Gene3D" id="2.30.29.30">
    <property type="entry name" value="Pleckstrin-homology domain (PH domain)/Phosphotyrosine-binding domain (PTB)"/>
    <property type="match status" value="1"/>
</dbReference>
<organism evidence="3 4">
    <name type="scientific">Ancylostoma ceylanicum</name>
    <dbReference type="NCBI Taxonomy" id="53326"/>
    <lineage>
        <taxon>Eukaryota</taxon>
        <taxon>Metazoa</taxon>
        <taxon>Ecdysozoa</taxon>
        <taxon>Nematoda</taxon>
        <taxon>Chromadorea</taxon>
        <taxon>Rhabditida</taxon>
        <taxon>Rhabditina</taxon>
        <taxon>Rhabditomorpha</taxon>
        <taxon>Strongyloidea</taxon>
        <taxon>Ancylostomatidae</taxon>
        <taxon>Ancylostomatinae</taxon>
        <taxon>Ancylostoma</taxon>
    </lineage>
</organism>
<dbReference type="PROSITE" id="PS50057">
    <property type="entry name" value="FERM_3"/>
    <property type="match status" value="1"/>
</dbReference>
<dbReference type="InterPro" id="IPR035963">
    <property type="entry name" value="FERM_2"/>
</dbReference>
<sequence length="721" mass="81626">MRIDANSESDGVQFYQPAQDASGVGFTLVIINPMQREWLRNYGNRAVSVDDTFNLTSYSLRLATVIVADEWDRALPAAYLLSYRMTEVEVGIMFEQVKKFLPSFYTEFFMTDDANTFWNGFKRAFPSSWAQKLLCHWHVQQAMKRNAKKKLKNVHGAYNSTMSFEQKHTTTKEHECLLEKKAEIAQDQSEDGESSEAFVLKRPVSIGGAAVVIEPSSITADVPPTTTRKKLSDARQVKLPTIAMSEKPTVSFADPPSASLKKTPPLSISPIGYTLHHIPQSADYRKKKNDVISMRIYVSQFVRMDTPEEDRNNCECISIKNKILRPLLTVQLKPHHKPYEMRRGWAEVLAKFAESEPECKKKEDEPVLYFRRNVQLSETREQQIVTFCSRALEMLLIDARSSLFLDRCPMTAERSAELAGLGFAMDDGGFDQKVHTVDWLRTHLEDQLPTRMSDVIRGPMLLGKALSGFNELESRVVESWKKGSAILKANGVDEVRRHYLTKLRESTPCYGAAFFRGLIERPGISPLNIKKVFNYLLSGAPDTEVLVGVNSEFITIIDASKHDLLLVQKIRDCTWRKLIYSSEEIRKGHQHLLFLSFPDEDYIKSRNEFITGKAEQLASMKMNILHIFSSQTMLLNAMLNSVKSAIKEEDDLVAEETVADSAAASTGYPVPGRATVARTPSLSKCHRMCLASFEDGRFIKAKGTYKKVNWDTVQRGIEVVL</sequence>
<accession>A0A0D6LNK7</accession>
<reference evidence="3 4" key="1">
    <citation type="submission" date="2013-05" db="EMBL/GenBank/DDBJ databases">
        <title>Draft genome of the parasitic nematode Anyclostoma ceylanicum.</title>
        <authorList>
            <person name="Mitreva M."/>
        </authorList>
    </citation>
    <scope>NUCLEOTIDE SEQUENCE [LARGE SCALE GENOMIC DNA]</scope>
</reference>
<dbReference type="InterPro" id="IPR051594">
    <property type="entry name" value="KRIT1/FRMD8"/>
</dbReference>
<dbReference type="PANTHER" id="PTHR13283">
    <property type="entry name" value="KREV INTERACTION TRAPPED 1-RELATED"/>
    <property type="match status" value="1"/>
</dbReference>
<dbReference type="Proteomes" id="UP000054495">
    <property type="component" value="Unassembled WGS sequence"/>
</dbReference>
<feature type="domain" description="FERM" evidence="2">
    <location>
        <begin position="287"/>
        <end position="632"/>
    </location>
</feature>
<name>A0A0D6LNK7_9BILA</name>
<evidence type="ECO:0000259" key="2">
    <source>
        <dbReference type="PROSITE" id="PS50057"/>
    </source>
</evidence>
<dbReference type="EMBL" id="KE125321">
    <property type="protein sequence ID" value="EPB69232.1"/>
    <property type="molecule type" value="Genomic_DNA"/>
</dbReference>
<dbReference type="Gene3D" id="3.10.20.90">
    <property type="entry name" value="Phosphatidylinositol 3-kinase Catalytic Subunit, Chain A, domain 1"/>
    <property type="match status" value="1"/>
</dbReference>
<dbReference type="GO" id="GO:0090090">
    <property type="term" value="P:negative regulation of canonical Wnt signaling pathway"/>
    <property type="evidence" value="ECO:0007669"/>
    <property type="project" value="TreeGrafter"/>
</dbReference>
<protein>
    <recommendedName>
        <fullName evidence="1">FERM domain-containing protein 8</fullName>
    </recommendedName>
</protein>
<proteinExistence type="predicted"/>
<evidence type="ECO:0000313" key="3">
    <source>
        <dbReference type="EMBL" id="EPB69232.1"/>
    </source>
</evidence>
<dbReference type="GO" id="GO:0005886">
    <property type="term" value="C:plasma membrane"/>
    <property type="evidence" value="ECO:0007669"/>
    <property type="project" value="TreeGrafter"/>
</dbReference>
<dbReference type="PANTHER" id="PTHR13283:SF10">
    <property type="entry name" value="FERM DOMAIN-CONTAINING PROTEIN 8"/>
    <property type="match status" value="1"/>
</dbReference>
<dbReference type="AlphaFoldDB" id="A0A0D6LNK7"/>
<keyword evidence="4" id="KW-1185">Reference proteome</keyword>
<dbReference type="InterPro" id="IPR000299">
    <property type="entry name" value="FERM_domain"/>
</dbReference>
<evidence type="ECO:0000256" key="1">
    <source>
        <dbReference type="ARBA" id="ARBA00039547"/>
    </source>
</evidence>
<dbReference type="InterPro" id="IPR011993">
    <property type="entry name" value="PH-like_dom_sf"/>
</dbReference>